<feature type="transmembrane region" description="Helical" evidence="8">
    <location>
        <begin position="353"/>
        <end position="374"/>
    </location>
</feature>
<sequence length="652" mass="69904">MAVNEDIPLPKLHPSAPILNDIESAPASRSATPSPISPSSGPPREGNGRPPTRGRKDQDKQKDRRAGKKGGGLTEGDDDVDDIPQNNLMIVMPSLCLVLFLAALDQTIIATALPTMVAQFNASPAQYSWVITAYQLAMTLLTPINGRVSDIIGRKPMLYAAIVVFTISSALCGAAQNIEWLIVCRAFQGLGGGTIMGITSIIVSDIVPLEKRGSYQGFMGASWGVAAVVGPILGGAFTNMSRSGWRWCFYINLPTAGVALVLLMVFLKLNKPRTLTFHELRLSFDFLGLFLIMVSSSLLIVGFSFAADHGFQYVPSIALIVVGGVLFVAAIINCLLTKRTAVIPARLFKTRTTLFYTIASTLHAAAFIPCNVVLPQFFQGVHGANALQAGIQLLPFAVFVSWSTVVAGQIQSRLRIVRPVTWVGYAIGALGFGIMVGFWNWDIKLPVQYGTSIIPAVGIGLSLQSPMLILQAAMPLKDMAAVTSAWVLTRSIGGSVGVSLYQAVLNSDMRSEFAKVNAKWGEGPPVPTSAAGYHEIHSMPDGPLKTDVLRAFADSFKPCWIIALSFLAFCLIITIPTRSYSLNRPRGMAAKIEAEAAVAEALQEPELDDGSDKRDEDDPFKEKAEPDSVASTPTAAGSSASTDKERSFTRAE</sequence>
<evidence type="ECO:0000256" key="2">
    <source>
        <dbReference type="ARBA" id="ARBA00008335"/>
    </source>
</evidence>
<dbReference type="GO" id="GO:0012505">
    <property type="term" value="C:endomembrane system"/>
    <property type="evidence" value="ECO:0007669"/>
    <property type="project" value="UniProtKB-SubCell"/>
</dbReference>
<protein>
    <recommendedName>
        <fullName evidence="9">Major facilitator superfamily (MFS) profile domain-containing protein</fullName>
    </recommendedName>
</protein>
<feature type="transmembrane region" description="Helical" evidence="8">
    <location>
        <begin position="420"/>
        <end position="441"/>
    </location>
</feature>
<dbReference type="Proteomes" id="UP001222932">
    <property type="component" value="Unassembled WGS sequence"/>
</dbReference>
<feature type="transmembrane region" description="Helical" evidence="8">
    <location>
        <begin position="560"/>
        <end position="581"/>
    </location>
</feature>
<evidence type="ECO:0000256" key="5">
    <source>
        <dbReference type="ARBA" id="ARBA00022989"/>
    </source>
</evidence>
<feature type="compositionally biased region" description="Basic and acidic residues" evidence="7">
    <location>
        <begin position="642"/>
        <end position="652"/>
    </location>
</feature>
<dbReference type="PANTHER" id="PTHR23501">
    <property type="entry name" value="MAJOR FACILITATOR SUPERFAMILY"/>
    <property type="match status" value="1"/>
</dbReference>
<feature type="transmembrane region" description="Helical" evidence="8">
    <location>
        <begin position="485"/>
        <end position="504"/>
    </location>
</feature>
<feature type="transmembrane region" description="Helical" evidence="8">
    <location>
        <begin position="221"/>
        <end position="238"/>
    </location>
</feature>
<evidence type="ECO:0000256" key="1">
    <source>
        <dbReference type="ARBA" id="ARBA00004127"/>
    </source>
</evidence>
<dbReference type="AlphaFoldDB" id="A0AAD3TP81"/>
<feature type="transmembrane region" description="Helical" evidence="8">
    <location>
        <begin position="126"/>
        <end position="145"/>
    </location>
</feature>
<dbReference type="InterPro" id="IPR011701">
    <property type="entry name" value="MFS"/>
</dbReference>
<keyword evidence="4 8" id="KW-0812">Transmembrane</keyword>
<reference evidence="10" key="2">
    <citation type="submission" date="2023-06" db="EMBL/GenBank/DDBJ databases">
        <authorList>
            <person name="Kobayashi Y."/>
            <person name="Kayamori A."/>
            <person name="Aoki K."/>
            <person name="Shiwa Y."/>
            <person name="Fujita N."/>
            <person name="Sugita T."/>
            <person name="Iwasaki W."/>
            <person name="Tanaka N."/>
            <person name="Takashima M."/>
        </authorList>
    </citation>
    <scope>NUCLEOTIDE SEQUENCE</scope>
    <source>
        <strain evidence="10">HIS016</strain>
    </source>
</reference>
<evidence type="ECO:0000313" key="11">
    <source>
        <dbReference type="Proteomes" id="UP001222932"/>
    </source>
</evidence>
<reference evidence="10" key="1">
    <citation type="journal article" date="2023" name="BMC Genomics">
        <title>Chromosome-level genome assemblies of Cutaneotrichosporon spp. (Trichosporonales, Basidiomycota) reveal imbalanced evolution between nucleotide sequences and chromosome synteny.</title>
        <authorList>
            <person name="Kobayashi Y."/>
            <person name="Kayamori A."/>
            <person name="Aoki K."/>
            <person name="Shiwa Y."/>
            <person name="Matsutani M."/>
            <person name="Fujita N."/>
            <person name="Sugita T."/>
            <person name="Iwasaki W."/>
            <person name="Tanaka N."/>
            <person name="Takashima M."/>
        </authorList>
    </citation>
    <scope>NUCLEOTIDE SEQUENCE</scope>
    <source>
        <strain evidence="10">HIS016</strain>
    </source>
</reference>
<keyword evidence="6 8" id="KW-0472">Membrane</keyword>
<feature type="region of interest" description="Disordered" evidence="7">
    <location>
        <begin position="602"/>
        <end position="652"/>
    </location>
</feature>
<accession>A0AAD3TP81</accession>
<dbReference type="FunFam" id="1.20.1720.10:FF:000013">
    <property type="entry name" value="Related to multidrug resistance proteins"/>
    <property type="match status" value="1"/>
</dbReference>
<evidence type="ECO:0000256" key="7">
    <source>
        <dbReference type="SAM" id="MobiDB-lite"/>
    </source>
</evidence>
<proteinExistence type="inferred from homology"/>
<feature type="domain" description="Major facilitator superfamily (MFS) profile" evidence="9">
    <location>
        <begin position="91"/>
        <end position="578"/>
    </location>
</feature>
<feature type="transmembrane region" description="Helical" evidence="8">
    <location>
        <begin position="157"/>
        <end position="178"/>
    </location>
</feature>
<dbReference type="Gene3D" id="1.20.1720.10">
    <property type="entry name" value="Multidrug resistance protein D"/>
    <property type="match status" value="1"/>
</dbReference>
<evidence type="ECO:0000259" key="9">
    <source>
        <dbReference type="PROSITE" id="PS50850"/>
    </source>
</evidence>
<dbReference type="GO" id="GO:0022857">
    <property type="term" value="F:transmembrane transporter activity"/>
    <property type="evidence" value="ECO:0007669"/>
    <property type="project" value="InterPro"/>
</dbReference>
<gene>
    <name evidence="10" type="ORF">CspeluHIS016_0105980</name>
</gene>
<feature type="compositionally biased region" description="Basic and acidic residues" evidence="7">
    <location>
        <begin position="610"/>
        <end position="626"/>
    </location>
</feature>
<feature type="compositionally biased region" description="Basic and acidic residues" evidence="7">
    <location>
        <begin position="54"/>
        <end position="64"/>
    </location>
</feature>
<comment type="caution">
    <text evidence="10">The sequence shown here is derived from an EMBL/GenBank/DDBJ whole genome shotgun (WGS) entry which is preliminary data.</text>
</comment>
<feature type="transmembrane region" description="Helical" evidence="8">
    <location>
        <begin position="453"/>
        <end position="473"/>
    </location>
</feature>
<dbReference type="InterPro" id="IPR020846">
    <property type="entry name" value="MFS_dom"/>
</dbReference>
<name>A0AAD3TP81_9TREE</name>
<feature type="transmembrane region" description="Helical" evidence="8">
    <location>
        <begin position="190"/>
        <end position="209"/>
    </location>
</feature>
<dbReference type="InterPro" id="IPR036259">
    <property type="entry name" value="MFS_trans_sf"/>
</dbReference>
<feature type="transmembrane region" description="Helical" evidence="8">
    <location>
        <begin position="386"/>
        <end position="408"/>
    </location>
</feature>
<dbReference type="CDD" id="cd17502">
    <property type="entry name" value="MFS_Azr1_MDR_like"/>
    <property type="match status" value="1"/>
</dbReference>
<dbReference type="SUPFAM" id="SSF103473">
    <property type="entry name" value="MFS general substrate transporter"/>
    <property type="match status" value="1"/>
</dbReference>
<feature type="transmembrane region" description="Helical" evidence="8">
    <location>
        <begin position="313"/>
        <end position="332"/>
    </location>
</feature>
<feature type="compositionally biased region" description="Low complexity" evidence="7">
    <location>
        <begin position="630"/>
        <end position="641"/>
    </location>
</feature>
<evidence type="ECO:0000256" key="8">
    <source>
        <dbReference type="SAM" id="Phobius"/>
    </source>
</evidence>
<keyword evidence="3" id="KW-0813">Transport</keyword>
<feature type="transmembrane region" description="Helical" evidence="8">
    <location>
        <begin position="286"/>
        <end position="307"/>
    </location>
</feature>
<evidence type="ECO:0000256" key="3">
    <source>
        <dbReference type="ARBA" id="ARBA00022448"/>
    </source>
</evidence>
<evidence type="ECO:0000256" key="6">
    <source>
        <dbReference type="ARBA" id="ARBA00023136"/>
    </source>
</evidence>
<evidence type="ECO:0000256" key="4">
    <source>
        <dbReference type="ARBA" id="ARBA00022692"/>
    </source>
</evidence>
<keyword evidence="5 8" id="KW-1133">Transmembrane helix</keyword>
<feature type="region of interest" description="Disordered" evidence="7">
    <location>
        <begin position="1"/>
        <end position="79"/>
    </location>
</feature>
<dbReference type="Gene3D" id="1.20.1250.20">
    <property type="entry name" value="MFS general substrate transporter like domains"/>
    <property type="match status" value="1"/>
</dbReference>
<feature type="compositionally biased region" description="Low complexity" evidence="7">
    <location>
        <begin position="24"/>
        <end position="43"/>
    </location>
</feature>
<comment type="subcellular location">
    <subcellularLocation>
        <location evidence="1">Endomembrane system</location>
        <topology evidence="1">Multi-pass membrane protein</topology>
    </subcellularLocation>
</comment>
<feature type="transmembrane region" description="Helical" evidence="8">
    <location>
        <begin position="244"/>
        <end position="266"/>
    </location>
</feature>
<evidence type="ECO:0000313" key="10">
    <source>
        <dbReference type="EMBL" id="GMK54012.1"/>
    </source>
</evidence>
<dbReference type="PANTHER" id="PTHR23501:SF102">
    <property type="entry name" value="DRUG TRANSPORTER, PUTATIVE (AFU_ORTHOLOGUE AFUA_3G08530)-RELATED"/>
    <property type="match status" value="1"/>
</dbReference>
<dbReference type="Pfam" id="PF07690">
    <property type="entry name" value="MFS_1"/>
    <property type="match status" value="1"/>
</dbReference>
<dbReference type="EMBL" id="BTCM01000001">
    <property type="protein sequence ID" value="GMK54012.1"/>
    <property type="molecule type" value="Genomic_DNA"/>
</dbReference>
<comment type="similarity">
    <text evidence="2">Belongs to the major facilitator superfamily.</text>
</comment>
<feature type="transmembrane region" description="Helical" evidence="8">
    <location>
        <begin position="95"/>
        <end position="120"/>
    </location>
</feature>
<keyword evidence="11" id="KW-1185">Reference proteome</keyword>
<dbReference type="GO" id="GO:0005886">
    <property type="term" value="C:plasma membrane"/>
    <property type="evidence" value="ECO:0007669"/>
    <property type="project" value="TreeGrafter"/>
</dbReference>
<organism evidence="10 11">
    <name type="scientific">Cutaneotrichosporon spelunceum</name>
    <dbReference type="NCBI Taxonomy" id="1672016"/>
    <lineage>
        <taxon>Eukaryota</taxon>
        <taxon>Fungi</taxon>
        <taxon>Dikarya</taxon>
        <taxon>Basidiomycota</taxon>
        <taxon>Agaricomycotina</taxon>
        <taxon>Tremellomycetes</taxon>
        <taxon>Trichosporonales</taxon>
        <taxon>Trichosporonaceae</taxon>
        <taxon>Cutaneotrichosporon</taxon>
    </lineage>
</organism>
<dbReference type="PROSITE" id="PS50850">
    <property type="entry name" value="MFS"/>
    <property type="match status" value="1"/>
</dbReference>